<organism evidence="2 3">
    <name type="scientific">Rhodococcus rhodochrous J45</name>
    <dbReference type="NCBI Taxonomy" id="935266"/>
    <lineage>
        <taxon>Bacteria</taxon>
        <taxon>Bacillati</taxon>
        <taxon>Actinomycetota</taxon>
        <taxon>Actinomycetes</taxon>
        <taxon>Mycobacteriales</taxon>
        <taxon>Nocardiaceae</taxon>
        <taxon>Rhodococcus</taxon>
    </lineage>
</organism>
<protein>
    <recommendedName>
        <fullName evidence="4">Secreted protein</fullName>
    </recommendedName>
</protein>
<reference evidence="2 3" key="1">
    <citation type="submission" date="2019-07" db="EMBL/GenBank/DDBJ databases">
        <title>Genome sequencing of lignin-degrading bacterial isolates.</title>
        <authorList>
            <person name="Gladden J."/>
        </authorList>
    </citation>
    <scope>NUCLEOTIDE SEQUENCE [LARGE SCALE GENOMIC DNA]</scope>
    <source>
        <strain evidence="2 3">J45</strain>
    </source>
</reference>
<evidence type="ECO:0000256" key="1">
    <source>
        <dbReference type="SAM" id="SignalP"/>
    </source>
</evidence>
<comment type="caution">
    <text evidence="2">The sequence shown here is derived from an EMBL/GenBank/DDBJ whole genome shotgun (WGS) entry which is preliminary data.</text>
</comment>
<evidence type="ECO:0008006" key="4">
    <source>
        <dbReference type="Google" id="ProtNLM"/>
    </source>
</evidence>
<sequence length="158" mass="16018">MTVFMSIRRRITRGAALAAATAALAAGAAWVGTGSAAAAPVPVLQILGNAIVPIPSGQCHGSIEVAYEHVPGRPDLAEAIFTPTGTWGAIPGCEVPVEFAWINGMFPFTHGHSVTVAGGRTSTIINPGAGVSLLVSVPNTGAMGAPSWGTSGYMWLQP</sequence>
<dbReference type="EMBL" id="VLJT01000017">
    <property type="protein sequence ID" value="TWH16994.1"/>
    <property type="molecule type" value="Genomic_DNA"/>
</dbReference>
<gene>
    <name evidence="2" type="ORF">L618_000200000750</name>
</gene>
<keyword evidence="1" id="KW-0732">Signal</keyword>
<feature type="chain" id="PRO_5038721801" description="Secreted protein" evidence="1">
    <location>
        <begin position="26"/>
        <end position="158"/>
    </location>
</feature>
<accession>A0A562E5L9</accession>
<evidence type="ECO:0000313" key="3">
    <source>
        <dbReference type="Proteomes" id="UP000317573"/>
    </source>
</evidence>
<dbReference type="InterPro" id="IPR006311">
    <property type="entry name" value="TAT_signal"/>
</dbReference>
<dbReference type="PROSITE" id="PS51318">
    <property type="entry name" value="TAT"/>
    <property type="match status" value="1"/>
</dbReference>
<evidence type="ECO:0000313" key="2">
    <source>
        <dbReference type="EMBL" id="TWH16994.1"/>
    </source>
</evidence>
<name>A0A562E5L9_RHORH</name>
<dbReference type="AlphaFoldDB" id="A0A562E5L9"/>
<feature type="signal peptide" evidence="1">
    <location>
        <begin position="1"/>
        <end position="25"/>
    </location>
</feature>
<dbReference type="Proteomes" id="UP000317573">
    <property type="component" value="Unassembled WGS sequence"/>
</dbReference>
<proteinExistence type="predicted"/>